<proteinExistence type="predicted"/>
<evidence type="ECO:0000313" key="2">
    <source>
        <dbReference type="Proteomes" id="UP000198327"/>
    </source>
</evidence>
<dbReference type="RefSeq" id="WP_089244552.1">
    <property type="nucleotide sequence ID" value="NZ_FZOW01000003.1"/>
</dbReference>
<keyword evidence="2" id="KW-1185">Reference proteome</keyword>
<sequence length="258" mass="27756">MAGPQGWDVVPACSDWGAASTTPEQKERALELAVHILWSLTGKVFGLMPATVRPCFGSREHSTAYRGAGHSGAWWWPGLINQSGVSGACGCSSRCDCLGPSQLMLPGPVETVTAVTIDGEVLDASAYRVKNRRWLLRIDGESWPQNQDMRAADDGAGAFVVEYLRGVPVPKAGLHAAGDLACDFLRASAGKDCRIPSRAQSVSRSGMDVQLLDPYMLFDQGLTGLPSVDVWIAAVNPTRARSRSRVYSPDMRGPARFH</sequence>
<evidence type="ECO:0008006" key="3">
    <source>
        <dbReference type="Google" id="ProtNLM"/>
    </source>
</evidence>
<dbReference type="EMBL" id="FZOW01000003">
    <property type="protein sequence ID" value="SNS58210.1"/>
    <property type="molecule type" value="Genomic_DNA"/>
</dbReference>
<accession>A0A239FMV3</accession>
<name>A0A239FMV3_9NOCA</name>
<protein>
    <recommendedName>
        <fullName evidence="3">Head-to-tail adaptor</fullName>
    </recommendedName>
</protein>
<reference evidence="2" key="1">
    <citation type="submission" date="2017-06" db="EMBL/GenBank/DDBJ databases">
        <authorList>
            <person name="Varghese N."/>
            <person name="Submissions S."/>
        </authorList>
    </citation>
    <scope>NUCLEOTIDE SEQUENCE [LARGE SCALE GENOMIC DNA]</scope>
    <source>
        <strain evidence="2">JCM 23211</strain>
    </source>
</reference>
<dbReference type="AlphaFoldDB" id="A0A239FMV3"/>
<evidence type="ECO:0000313" key="1">
    <source>
        <dbReference type="EMBL" id="SNS58210.1"/>
    </source>
</evidence>
<organism evidence="1 2">
    <name type="scientific">Rhodococcoides kyotonense</name>
    <dbReference type="NCBI Taxonomy" id="398843"/>
    <lineage>
        <taxon>Bacteria</taxon>
        <taxon>Bacillati</taxon>
        <taxon>Actinomycetota</taxon>
        <taxon>Actinomycetes</taxon>
        <taxon>Mycobacteriales</taxon>
        <taxon>Nocardiaceae</taxon>
        <taxon>Rhodococcoides</taxon>
    </lineage>
</organism>
<gene>
    <name evidence="1" type="ORF">SAMN05421642_103377</name>
</gene>
<dbReference type="Proteomes" id="UP000198327">
    <property type="component" value="Unassembled WGS sequence"/>
</dbReference>
<dbReference type="OrthoDB" id="3340404at2"/>